<dbReference type="EMBL" id="JANQDX010000019">
    <property type="protein sequence ID" value="KAL0904823.1"/>
    <property type="molecule type" value="Genomic_DNA"/>
</dbReference>
<comment type="caution">
    <text evidence="1">The sequence shown here is derived from an EMBL/GenBank/DDBJ whole genome shotgun (WGS) entry which is preliminary data.</text>
</comment>
<dbReference type="Proteomes" id="UP001552299">
    <property type="component" value="Unassembled WGS sequence"/>
</dbReference>
<organism evidence="1 2">
    <name type="scientific">Dendrobium thyrsiflorum</name>
    <name type="common">Pinecone-like raceme dendrobium</name>
    <name type="synonym">Orchid</name>
    <dbReference type="NCBI Taxonomy" id="117978"/>
    <lineage>
        <taxon>Eukaryota</taxon>
        <taxon>Viridiplantae</taxon>
        <taxon>Streptophyta</taxon>
        <taxon>Embryophyta</taxon>
        <taxon>Tracheophyta</taxon>
        <taxon>Spermatophyta</taxon>
        <taxon>Magnoliopsida</taxon>
        <taxon>Liliopsida</taxon>
        <taxon>Asparagales</taxon>
        <taxon>Orchidaceae</taxon>
        <taxon>Epidendroideae</taxon>
        <taxon>Malaxideae</taxon>
        <taxon>Dendrobiinae</taxon>
        <taxon>Dendrobium</taxon>
    </lineage>
</organism>
<proteinExistence type="predicted"/>
<gene>
    <name evidence="1" type="ORF">M5K25_026978</name>
</gene>
<accession>A0ABD0TYS6</accession>
<protein>
    <submittedName>
        <fullName evidence="1">Uncharacterized protein</fullName>
    </submittedName>
</protein>
<evidence type="ECO:0000313" key="2">
    <source>
        <dbReference type="Proteomes" id="UP001552299"/>
    </source>
</evidence>
<sequence>MADPEHDHGFVFDVHGRTDLLQSTFFDLNLEIDDTVDDYVDHILFTLVPSVEEHLPFGHWRLIGRPPTSGYFSGSSSGCFSGELYRRHLLSRSGITRISYTLLPLKHHFYERE</sequence>
<evidence type="ECO:0000313" key="1">
    <source>
        <dbReference type="EMBL" id="KAL0904823.1"/>
    </source>
</evidence>
<keyword evidence="2" id="KW-1185">Reference proteome</keyword>
<name>A0ABD0TYS6_DENTH</name>
<reference evidence="1 2" key="1">
    <citation type="journal article" date="2024" name="Plant Biotechnol. J.">
        <title>Dendrobium thyrsiflorum genome and its molecular insights into genes involved in important horticultural traits.</title>
        <authorList>
            <person name="Chen B."/>
            <person name="Wang J.Y."/>
            <person name="Zheng P.J."/>
            <person name="Li K.L."/>
            <person name="Liang Y.M."/>
            <person name="Chen X.F."/>
            <person name="Zhang C."/>
            <person name="Zhao X."/>
            <person name="He X."/>
            <person name="Zhang G.Q."/>
            <person name="Liu Z.J."/>
            <person name="Xu Q."/>
        </authorList>
    </citation>
    <scope>NUCLEOTIDE SEQUENCE [LARGE SCALE GENOMIC DNA]</scope>
    <source>
        <strain evidence="1">GZMU011</strain>
    </source>
</reference>
<dbReference type="AlphaFoldDB" id="A0ABD0TYS6"/>